<accession>A0A0A9F153</accession>
<sequence>MLHDLVQPEEVGDQ</sequence>
<organism evidence="1">
    <name type="scientific">Arundo donax</name>
    <name type="common">Giant reed</name>
    <name type="synonym">Donax arundinaceus</name>
    <dbReference type="NCBI Taxonomy" id="35708"/>
    <lineage>
        <taxon>Eukaryota</taxon>
        <taxon>Viridiplantae</taxon>
        <taxon>Streptophyta</taxon>
        <taxon>Embryophyta</taxon>
        <taxon>Tracheophyta</taxon>
        <taxon>Spermatophyta</taxon>
        <taxon>Magnoliopsida</taxon>
        <taxon>Liliopsida</taxon>
        <taxon>Poales</taxon>
        <taxon>Poaceae</taxon>
        <taxon>PACMAD clade</taxon>
        <taxon>Arundinoideae</taxon>
        <taxon>Arundineae</taxon>
        <taxon>Arundo</taxon>
    </lineage>
</organism>
<evidence type="ECO:0000313" key="1">
    <source>
        <dbReference type="EMBL" id="JAE02013.1"/>
    </source>
</evidence>
<protein>
    <submittedName>
        <fullName evidence="1">Uncharacterized protein</fullName>
    </submittedName>
</protein>
<reference evidence="1" key="1">
    <citation type="submission" date="2014-09" db="EMBL/GenBank/DDBJ databases">
        <authorList>
            <person name="Magalhaes I.L.F."/>
            <person name="Oliveira U."/>
            <person name="Santos F.R."/>
            <person name="Vidigal T.H.D.A."/>
            <person name="Brescovit A.D."/>
            <person name="Santos A.J."/>
        </authorList>
    </citation>
    <scope>NUCLEOTIDE SEQUENCE</scope>
    <source>
        <tissue evidence="1">Shoot tissue taken approximately 20 cm above the soil surface</tissue>
    </source>
</reference>
<proteinExistence type="predicted"/>
<dbReference type="EMBL" id="GBRH01195883">
    <property type="protein sequence ID" value="JAE02013.1"/>
    <property type="molecule type" value="Transcribed_RNA"/>
</dbReference>
<reference evidence="1" key="2">
    <citation type="journal article" date="2015" name="Data Brief">
        <title>Shoot transcriptome of the giant reed, Arundo donax.</title>
        <authorList>
            <person name="Barrero R.A."/>
            <person name="Guerrero F.D."/>
            <person name="Moolhuijzen P."/>
            <person name="Goolsby J.A."/>
            <person name="Tidwell J."/>
            <person name="Bellgard S.E."/>
            <person name="Bellgard M.I."/>
        </authorList>
    </citation>
    <scope>NUCLEOTIDE SEQUENCE</scope>
    <source>
        <tissue evidence="1">Shoot tissue taken approximately 20 cm above the soil surface</tissue>
    </source>
</reference>
<name>A0A0A9F153_ARUDO</name>